<dbReference type="Gene3D" id="3.90.170.10">
    <property type="entry name" value="Adenylosuccinate Synthetase, subunit A, domain 3"/>
    <property type="match status" value="1"/>
</dbReference>
<evidence type="ECO:0000256" key="4">
    <source>
        <dbReference type="ARBA" id="ARBA00022741"/>
    </source>
</evidence>
<dbReference type="InterPro" id="IPR042109">
    <property type="entry name" value="Adenylosuccinate_synth_dom1"/>
</dbReference>
<feature type="binding site" evidence="8">
    <location>
        <position position="308"/>
    </location>
    <ligand>
        <name>GTP</name>
        <dbReference type="ChEBI" id="CHEBI:37565"/>
    </ligand>
</feature>
<evidence type="ECO:0000256" key="1">
    <source>
        <dbReference type="ARBA" id="ARBA00011738"/>
    </source>
</evidence>
<feature type="binding site" description="in other chain" evidence="8">
    <location>
        <begin position="17"/>
        <end position="20"/>
    </location>
    <ligand>
        <name>IMP</name>
        <dbReference type="ChEBI" id="CHEBI:58053"/>
        <note>ligand shared between dimeric partners</note>
    </ligand>
</feature>
<dbReference type="RefSeq" id="WP_018920401.1">
    <property type="nucleotide sequence ID" value="NZ_LR134384.1"/>
</dbReference>
<dbReference type="PANTHER" id="PTHR11846:SF0">
    <property type="entry name" value="ADENYLOSUCCINATE SYNTHETASE"/>
    <property type="match status" value="1"/>
</dbReference>
<dbReference type="AlphaFoldDB" id="A0A3S4T2J0"/>
<evidence type="ECO:0000256" key="5">
    <source>
        <dbReference type="ARBA" id="ARBA00022755"/>
    </source>
</evidence>
<dbReference type="InterPro" id="IPR027417">
    <property type="entry name" value="P-loop_NTPase"/>
</dbReference>
<protein>
    <recommendedName>
        <fullName evidence="8 10">Adenylosuccinate synthetase</fullName>
        <shortName evidence="8">AMPSase</shortName>
        <shortName evidence="8">AdSS</shortName>
        <ecNumber evidence="8 10">6.3.4.4</ecNumber>
    </recommendedName>
    <alternativeName>
        <fullName evidence="8">IMP--aspartate ligase</fullName>
    </alternativeName>
</protein>
<feature type="active site" evidence="9">
    <location>
        <position position="144"/>
    </location>
</feature>
<comment type="subcellular location">
    <subcellularLocation>
        <location evidence="8">Cytoplasm</location>
    </subcellularLocation>
</comment>
<reference evidence="11 12" key="1">
    <citation type="submission" date="2018-12" db="EMBL/GenBank/DDBJ databases">
        <authorList>
            <consortium name="Pathogen Informatics"/>
        </authorList>
    </citation>
    <scope>NUCLEOTIDE SEQUENCE [LARGE SCALE GENOMIC DNA]</scope>
    <source>
        <strain evidence="11 12">NCTC13071</strain>
    </source>
</reference>
<feature type="binding site" description="in other chain" evidence="8">
    <location>
        <position position="227"/>
    </location>
    <ligand>
        <name>IMP</name>
        <dbReference type="ChEBI" id="CHEBI:58053"/>
        <note>ligand shared between dimeric partners</note>
    </ligand>
</feature>
<feature type="binding site" evidence="8">
    <location>
        <begin position="16"/>
        <end position="22"/>
    </location>
    <ligand>
        <name>GTP</name>
        <dbReference type="ChEBI" id="CHEBI:37565"/>
    </ligand>
</feature>
<dbReference type="UniPathway" id="UPA00075">
    <property type="reaction ID" value="UER00335"/>
</dbReference>
<feature type="binding site" description="in other chain" evidence="8">
    <location>
        <begin position="42"/>
        <end position="45"/>
    </location>
    <ligand>
        <name>IMP</name>
        <dbReference type="ChEBI" id="CHEBI:58053"/>
        <note>ligand shared between dimeric partners</note>
    </ligand>
</feature>
<dbReference type="Pfam" id="PF00709">
    <property type="entry name" value="Adenylsucc_synt"/>
    <property type="match status" value="1"/>
</dbReference>
<dbReference type="GO" id="GO:0004019">
    <property type="term" value="F:adenylosuccinate synthase activity"/>
    <property type="evidence" value="ECO:0007669"/>
    <property type="project" value="UniProtKB-UniRule"/>
</dbReference>
<evidence type="ECO:0000256" key="7">
    <source>
        <dbReference type="ARBA" id="ARBA00023134"/>
    </source>
</evidence>
<name>A0A3S4T2J0_9BACT</name>
<dbReference type="GO" id="GO:0005737">
    <property type="term" value="C:cytoplasm"/>
    <property type="evidence" value="ECO:0007669"/>
    <property type="project" value="UniProtKB-SubCell"/>
</dbReference>
<dbReference type="PANTHER" id="PTHR11846">
    <property type="entry name" value="ADENYLOSUCCINATE SYNTHETASE"/>
    <property type="match status" value="1"/>
</dbReference>
<feature type="binding site" evidence="8">
    <location>
        <begin position="334"/>
        <end position="336"/>
    </location>
    <ligand>
        <name>GTP</name>
        <dbReference type="ChEBI" id="CHEBI:37565"/>
    </ligand>
</feature>
<feature type="binding site" description="in other chain" evidence="8">
    <location>
        <position position="242"/>
    </location>
    <ligand>
        <name>IMP</name>
        <dbReference type="ChEBI" id="CHEBI:58053"/>
        <note>ligand shared between dimeric partners</note>
    </ligand>
</feature>
<evidence type="ECO:0000256" key="8">
    <source>
        <dbReference type="HAMAP-Rule" id="MF_00011"/>
    </source>
</evidence>
<keyword evidence="7 8" id="KW-0342">GTP-binding</keyword>
<dbReference type="PROSITE" id="PS01266">
    <property type="entry name" value="ADENYLOSUCCIN_SYN_1"/>
    <property type="match status" value="1"/>
</dbReference>
<dbReference type="EMBL" id="LR134384">
    <property type="protein sequence ID" value="VEH15655.1"/>
    <property type="molecule type" value="Genomic_DNA"/>
</dbReference>
<feature type="binding site" evidence="8">
    <location>
        <begin position="44"/>
        <end position="46"/>
    </location>
    <ligand>
        <name>GTP</name>
        <dbReference type="ChEBI" id="CHEBI:37565"/>
    </ligand>
</feature>
<evidence type="ECO:0000313" key="11">
    <source>
        <dbReference type="EMBL" id="VEH15655.1"/>
    </source>
</evidence>
<feature type="binding site" description="in other chain" evidence="8">
    <location>
        <position position="133"/>
    </location>
    <ligand>
        <name>IMP</name>
        <dbReference type="ChEBI" id="CHEBI:58053"/>
        <note>ligand shared between dimeric partners</note>
    </ligand>
</feature>
<comment type="pathway">
    <text evidence="8 10">Purine metabolism; AMP biosynthesis via de novo pathway; AMP from IMP: step 1/2.</text>
</comment>
<dbReference type="KEGG" id="poc:NCTC13071_01665"/>
<dbReference type="NCBIfam" id="TIGR00184">
    <property type="entry name" value="purA"/>
    <property type="match status" value="1"/>
</dbReference>
<evidence type="ECO:0000256" key="3">
    <source>
        <dbReference type="ARBA" id="ARBA00022723"/>
    </source>
</evidence>
<comment type="subunit">
    <text evidence="1 8">Homodimer.</text>
</comment>
<dbReference type="HAMAP" id="MF_00011">
    <property type="entry name" value="Adenylosucc_synth"/>
    <property type="match status" value="1"/>
</dbReference>
<dbReference type="FunFam" id="3.90.170.10:FF:000001">
    <property type="entry name" value="Adenylosuccinate synthetase"/>
    <property type="match status" value="1"/>
</dbReference>
<feature type="binding site" description="in other chain" evidence="8">
    <location>
        <position position="306"/>
    </location>
    <ligand>
        <name>IMP</name>
        <dbReference type="ChEBI" id="CHEBI:58053"/>
        <note>ligand shared between dimeric partners</note>
    </ligand>
</feature>
<dbReference type="SUPFAM" id="SSF52540">
    <property type="entry name" value="P-loop containing nucleoside triphosphate hydrolases"/>
    <property type="match status" value="1"/>
</dbReference>
<evidence type="ECO:0000256" key="2">
    <source>
        <dbReference type="ARBA" id="ARBA00022598"/>
    </source>
</evidence>
<gene>
    <name evidence="8 11" type="primary">purA</name>
    <name evidence="11" type="ORF">NCTC13071_01665</name>
</gene>
<dbReference type="FunFam" id="1.10.300.10:FF:000001">
    <property type="entry name" value="Adenylosuccinate synthetase"/>
    <property type="match status" value="1"/>
</dbReference>
<sequence>MNTTGKVDVLLGLQWGDEGKGKVVDVLTPNYDVVARFQGGPNAGHTLEFEGQKYVLRSIPSGIFQGGKVNIIGNGVVLAPDLFMGEAKDLEKSGHPLKERLHISKKAHLIMPTHRLLDRAYEAAKGKAKVGTTGKGIGPTYTDKISRNGLRVGDIIENFQEKYAAHKARHMKMLEALGWIDFEGLDEVEKTWMEGVDYMCQFHFVDSEHEINNILRSGKSILCEGAQGTMLDVDFGSYPFVTSSNTVCAGACTGLGIGPNKIGEVYGIMKAYCTRVGAGPFPTELFDETGKMLRDLGHEYGAVTGRERRCGWVDLIQLRYSIMINGVTQLILMKSDVLDSFETIKACVAYKLKDGSLTKELPYELEGVEPVYKEFPGWKTDMTKFTEQSQFPQAFHNYIKFLEDFLETPIKIVSIGPDREQTVIL</sequence>
<dbReference type="GO" id="GO:0005525">
    <property type="term" value="F:GTP binding"/>
    <property type="evidence" value="ECO:0007669"/>
    <property type="project" value="UniProtKB-UniRule"/>
</dbReference>
<feature type="active site" description="Proton acceptor" evidence="8">
    <location>
        <position position="17"/>
    </location>
</feature>
<dbReference type="Proteomes" id="UP000274578">
    <property type="component" value="Chromosome 1"/>
</dbReference>
<evidence type="ECO:0000256" key="9">
    <source>
        <dbReference type="PROSITE-ProRule" id="PRU10134"/>
    </source>
</evidence>
<keyword evidence="6 8" id="KW-0460">Magnesium</keyword>
<dbReference type="SMART" id="SM00788">
    <property type="entry name" value="Adenylsucc_synt"/>
    <property type="match status" value="1"/>
</dbReference>
<dbReference type="InterPro" id="IPR033128">
    <property type="entry name" value="Adenylosuccin_syn_Lys_AS"/>
</dbReference>
<proteinExistence type="inferred from homology"/>
<comment type="catalytic activity">
    <reaction evidence="8 10">
        <text>IMP + L-aspartate + GTP = N(6)-(1,2-dicarboxyethyl)-AMP + GDP + phosphate + 2 H(+)</text>
        <dbReference type="Rhea" id="RHEA:15753"/>
        <dbReference type="ChEBI" id="CHEBI:15378"/>
        <dbReference type="ChEBI" id="CHEBI:29991"/>
        <dbReference type="ChEBI" id="CHEBI:37565"/>
        <dbReference type="ChEBI" id="CHEBI:43474"/>
        <dbReference type="ChEBI" id="CHEBI:57567"/>
        <dbReference type="ChEBI" id="CHEBI:58053"/>
        <dbReference type="ChEBI" id="CHEBI:58189"/>
        <dbReference type="EC" id="6.3.4.4"/>
    </reaction>
</comment>
<keyword evidence="2 8" id="KW-0436">Ligase</keyword>
<dbReference type="PROSITE" id="PS00513">
    <property type="entry name" value="ADENYLOSUCCIN_SYN_2"/>
    <property type="match status" value="1"/>
</dbReference>
<comment type="function">
    <text evidence="8">Plays an important role in the de novo pathway of purine nucleotide biosynthesis. Catalyzes the first committed step in the biosynthesis of AMP from IMP.</text>
</comment>
<feature type="binding site" evidence="8">
    <location>
        <begin position="302"/>
        <end position="308"/>
    </location>
    <ligand>
        <name>substrate</name>
    </ligand>
</feature>
<dbReference type="GO" id="GO:0046040">
    <property type="term" value="P:IMP metabolic process"/>
    <property type="evidence" value="ECO:0007669"/>
    <property type="project" value="TreeGrafter"/>
</dbReference>
<feature type="active site" description="Proton donor" evidence="8">
    <location>
        <position position="45"/>
    </location>
</feature>
<dbReference type="EC" id="6.3.4.4" evidence="8 10"/>
<accession>A0A3S4T2J0</accession>
<dbReference type="Gene3D" id="3.40.440.10">
    <property type="entry name" value="Adenylosuccinate Synthetase, subunit A, domain 1"/>
    <property type="match status" value="1"/>
</dbReference>
<feature type="binding site" evidence="8">
    <location>
        <position position="44"/>
    </location>
    <ligand>
        <name>Mg(2+)</name>
        <dbReference type="ChEBI" id="CHEBI:18420"/>
    </ligand>
</feature>
<keyword evidence="3 8" id="KW-0479">Metal-binding</keyword>
<dbReference type="GO" id="GO:0000287">
    <property type="term" value="F:magnesium ion binding"/>
    <property type="evidence" value="ECO:0007669"/>
    <property type="project" value="UniProtKB-UniRule"/>
</dbReference>
<comment type="cofactor">
    <cofactor evidence="8">
        <name>Mg(2+)</name>
        <dbReference type="ChEBI" id="CHEBI:18420"/>
    </cofactor>
    <text evidence="8">Binds 1 Mg(2+) ion per subunit.</text>
</comment>
<dbReference type="InterPro" id="IPR018220">
    <property type="entry name" value="Adenylosuccin_syn_GTP-bd"/>
</dbReference>
<keyword evidence="8" id="KW-0963">Cytoplasm</keyword>
<keyword evidence="5 8" id="KW-0658">Purine biosynthesis</keyword>
<organism evidence="11 12">
    <name type="scientific">Segatella oris</name>
    <dbReference type="NCBI Taxonomy" id="28135"/>
    <lineage>
        <taxon>Bacteria</taxon>
        <taxon>Pseudomonadati</taxon>
        <taxon>Bacteroidota</taxon>
        <taxon>Bacteroidia</taxon>
        <taxon>Bacteroidales</taxon>
        <taxon>Prevotellaceae</taxon>
        <taxon>Segatella</taxon>
    </lineage>
</organism>
<dbReference type="Gene3D" id="1.10.300.10">
    <property type="entry name" value="Adenylosuccinate Synthetase, subunit A, domain 2"/>
    <property type="match status" value="1"/>
</dbReference>
<dbReference type="InterPro" id="IPR042111">
    <property type="entry name" value="Adenylosuccinate_synth_dom3"/>
</dbReference>
<dbReference type="CDD" id="cd03108">
    <property type="entry name" value="AdSS"/>
    <property type="match status" value="1"/>
</dbReference>
<dbReference type="NCBIfam" id="NF002223">
    <property type="entry name" value="PRK01117.1"/>
    <property type="match status" value="1"/>
</dbReference>
<comment type="similarity">
    <text evidence="8 10">Belongs to the adenylosuccinate synthetase family.</text>
</comment>
<dbReference type="InterPro" id="IPR042110">
    <property type="entry name" value="Adenylosuccinate_synth_dom2"/>
</dbReference>
<dbReference type="GeneID" id="85012471"/>
<dbReference type="GO" id="GO:0044208">
    <property type="term" value="P:'de novo' AMP biosynthetic process"/>
    <property type="evidence" value="ECO:0007669"/>
    <property type="project" value="UniProtKB-UniRule"/>
</dbReference>
<feature type="binding site" evidence="8">
    <location>
        <position position="17"/>
    </location>
    <ligand>
        <name>Mg(2+)</name>
        <dbReference type="ChEBI" id="CHEBI:18420"/>
    </ligand>
</feature>
<evidence type="ECO:0000256" key="10">
    <source>
        <dbReference type="RuleBase" id="RU000520"/>
    </source>
</evidence>
<evidence type="ECO:0000256" key="6">
    <source>
        <dbReference type="ARBA" id="ARBA00022842"/>
    </source>
</evidence>
<feature type="binding site" evidence="8">
    <location>
        <begin position="414"/>
        <end position="416"/>
    </location>
    <ligand>
        <name>GTP</name>
        <dbReference type="ChEBI" id="CHEBI:37565"/>
    </ligand>
</feature>
<keyword evidence="4 8" id="KW-0547">Nucleotide-binding</keyword>
<dbReference type="InterPro" id="IPR001114">
    <property type="entry name" value="Adenylosuccinate_synthetase"/>
</dbReference>
<evidence type="ECO:0000313" key="12">
    <source>
        <dbReference type="Proteomes" id="UP000274578"/>
    </source>
</evidence>
<feature type="binding site" evidence="8">
    <location>
        <position position="147"/>
    </location>
    <ligand>
        <name>IMP</name>
        <dbReference type="ChEBI" id="CHEBI:58053"/>
        <note>ligand shared between dimeric partners</note>
    </ligand>
</feature>